<dbReference type="EnsemblPlants" id="TuG1812G0700005297.01.T02">
    <property type="protein sequence ID" value="TuG1812G0700005297.01.T02"/>
    <property type="gene ID" value="TuG1812G0700005297.01"/>
</dbReference>
<dbReference type="Gramene" id="TuG1812G0700005297.01.T02">
    <property type="protein sequence ID" value="TuG1812G0700005297.01.T02"/>
    <property type="gene ID" value="TuG1812G0700005297.01"/>
</dbReference>
<keyword evidence="1" id="KW-1133">Transmembrane helix</keyword>
<accession>A0A8R7V422</accession>
<sequence>MISLGVIILFSVYCGAACNDHPGPAPLNPTMKPYAKNVKAVKKLHEEHKNSLVYMGPHSTYCRCLILCIPFVGFEFLMQMLCFFFSHTYLKFDISYLFNKYLSMSISSDTSYIL</sequence>
<name>A0A8R7V422_TRIUA</name>
<reference evidence="4" key="1">
    <citation type="journal article" date="2013" name="Nature">
        <title>Draft genome of the wheat A-genome progenitor Triticum urartu.</title>
        <authorList>
            <person name="Ling H.Q."/>
            <person name="Zhao S."/>
            <person name="Liu D."/>
            <person name="Wang J."/>
            <person name="Sun H."/>
            <person name="Zhang C."/>
            <person name="Fan H."/>
            <person name="Li D."/>
            <person name="Dong L."/>
            <person name="Tao Y."/>
            <person name="Gao C."/>
            <person name="Wu H."/>
            <person name="Li Y."/>
            <person name="Cui Y."/>
            <person name="Guo X."/>
            <person name="Zheng S."/>
            <person name="Wang B."/>
            <person name="Yu K."/>
            <person name="Liang Q."/>
            <person name="Yang W."/>
            <person name="Lou X."/>
            <person name="Chen J."/>
            <person name="Feng M."/>
            <person name="Jian J."/>
            <person name="Zhang X."/>
            <person name="Luo G."/>
            <person name="Jiang Y."/>
            <person name="Liu J."/>
            <person name="Wang Z."/>
            <person name="Sha Y."/>
            <person name="Zhang B."/>
            <person name="Wu H."/>
            <person name="Tang D."/>
            <person name="Shen Q."/>
            <person name="Xue P."/>
            <person name="Zou S."/>
            <person name="Wang X."/>
            <person name="Liu X."/>
            <person name="Wang F."/>
            <person name="Yang Y."/>
            <person name="An X."/>
            <person name="Dong Z."/>
            <person name="Zhang K."/>
            <person name="Zhang X."/>
            <person name="Luo M.C."/>
            <person name="Dvorak J."/>
            <person name="Tong Y."/>
            <person name="Wang J."/>
            <person name="Yang H."/>
            <person name="Li Z."/>
            <person name="Wang D."/>
            <person name="Zhang A."/>
            <person name="Wang J."/>
        </authorList>
    </citation>
    <scope>NUCLEOTIDE SEQUENCE</scope>
    <source>
        <strain evidence="4">cv. G1812</strain>
    </source>
</reference>
<protein>
    <submittedName>
        <fullName evidence="3">Uncharacterized protein</fullName>
    </submittedName>
</protein>
<feature type="signal peptide" evidence="2">
    <location>
        <begin position="1"/>
        <end position="17"/>
    </location>
</feature>
<proteinExistence type="predicted"/>
<dbReference type="Proteomes" id="UP000015106">
    <property type="component" value="Chromosome 7"/>
</dbReference>
<keyword evidence="1" id="KW-0812">Transmembrane</keyword>
<evidence type="ECO:0000313" key="4">
    <source>
        <dbReference type="Proteomes" id="UP000015106"/>
    </source>
</evidence>
<dbReference type="Gramene" id="TuG1812G0700002714.01.T02">
    <property type="protein sequence ID" value="TuG1812G0700002714.01.T02"/>
    <property type="gene ID" value="TuG1812G0700002714.01"/>
</dbReference>
<evidence type="ECO:0000256" key="1">
    <source>
        <dbReference type="SAM" id="Phobius"/>
    </source>
</evidence>
<keyword evidence="4" id="KW-1185">Reference proteome</keyword>
<keyword evidence="1" id="KW-0472">Membrane</keyword>
<evidence type="ECO:0000313" key="3">
    <source>
        <dbReference type="EnsemblPlants" id="TuG1812G0700002714.01.T02"/>
    </source>
</evidence>
<keyword evidence="2" id="KW-0732">Signal</keyword>
<dbReference type="EnsemblPlants" id="TuG1812G0700002714.01.T02">
    <property type="protein sequence ID" value="TuG1812G0700002714.01.T02"/>
    <property type="gene ID" value="TuG1812G0700002714.01"/>
</dbReference>
<evidence type="ECO:0000256" key="2">
    <source>
        <dbReference type="SAM" id="SignalP"/>
    </source>
</evidence>
<reference evidence="3" key="3">
    <citation type="submission" date="2022-06" db="UniProtKB">
        <authorList>
            <consortium name="EnsemblPlants"/>
        </authorList>
    </citation>
    <scope>IDENTIFICATION</scope>
</reference>
<dbReference type="AlphaFoldDB" id="A0A8R7V422"/>
<feature type="chain" id="PRO_5044157036" evidence="2">
    <location>
        <begin position="18"/>
        <end position="114"/>
    </location>
</feature>
<reference evidence="3" key="2">
    <citation type="submission" date="2018-03" db="EMBL/GenBank/DDBJ databases">
        <title>The Triticum urartu genome reveals the dynamic nature of wheat genome evolution.</title>
        <authorList>
            <person name="Ling H."/>
            <person name="Ma B."/>
            <person name="Shi X."/>
            <person name="Liu H."/>
            <person name="Dong L."/>
            <person name="Sun H."/>
            <person name="Cao Y."/>
            <person name="Gao Q."/>
            <person name="Zheng S."/>
            <person name="Li Y."/>
            <person name="Yu Y."/>
            <person name="Du H."/>
            <person name="Qi M."/>
            <person name="Li Y."/>
            <person name="Yu H."/>
            <person name="Cui Y."/>
            <person name="Wang N."/>
            <person name="Chen C."/>
            <person name="Wu H."/>
            <person name="Zhao Y."/>
            <person name="Zhang J."/>
            <person name="Li Y."/>
            <person name="Zhou W."/>
            <person name="Zhang B."/>
            <person name="Hu W."/>
            <person name="Eijk M."/>
            <person name="Tang J."/>
            <person name="Witsenboer H."/>
            <person name="Zhao S."/>
            <person name="Li Z."/>
            <person name="Zhang A."/>
            <person name="Wang D."/>
            <person name="Liang C."/>
        </authorList>
    </citation>
    <scope>NUCLEOTIDE SEQUENCE [LARGE SCALE GENOMIC DNA]</scope>
    <source>
        <strain evidence="3">cv. G1812</strain>
    </source>
</reference>
<feature type="transmembrane region" description="Helical" evidence="1">
    <location>
        <begin position="60"/>
        <end position="85"/>
    </location>
</feature>
<organism evidence="3 4">
    <name type="scientific">Triticum urartu</name>
    <name type="common">Red wild einkorn</name>
    <name type="synonym">Crithodium urartu</name>
    <dbReference type="NCBI Taxonomy" id="4572"/>
    <lineage>
        <taxon>Eukaryota</taxon>
        <taxon>Viridiplantae</taxon>
        <taxon>Streptophyta</taxon>
        <taxon>Embryophyta</taxon>
        <taxon>Tracheophyta</taxon>
        <taxon>Spermatophyta</taxon>
        <taxon>Magnoliopsida</taxon>
        <taxon>Liliopsida</taxon>
        <taxon>Poales</taxon>
        <taxon>Poaceae</taxon>
        <taxon>BOP clade</taxon>
        <taxon>Pooideae</taxon>
        <taxon>Triticodae</taxon>
        <taxon>Triticeae</taxon>
        <taxon>Triticinae</taxon>
        <taxon>Triticum</taxon>
    </lineage>
</organism>